<protein>
    <submittedName>
        <fullName evidence="1">Uncharacterized protein</fullName>
    </submittedName>
</protein>
<dbReference type="AlphaFoldDB" id="A0A1Y5P0D9"/>
<dbReference type="RefSeq" id="WP_295575331.1">
    <property type="nucleotide sequence ID" value="NZ_FLQR01000006.1"/>
</dbReference>
<reference evidence="1" key="1">
    <citation type="submission" date="2016-03" db="EMBL/GenBank/DDBJ databases">
        <authorList>
            <person name="Ploux O."/>
        </authorList>
    </citation>
    <scope>NUCLEOTIDE SEQUENCE</scope>
    <source>
        <strain evidence="1">UC1</strain>
    </source>
</reference>
<proteinExistence type="predicted"/>
<sequence>MRIQIRLSTGIAFTGELLANPVAIAVASRLPLTATFSDFLDTLRALPDGFTARIARADEEV</sequence>
<evidence type="ECO:0000313" key="1">
    <source>
        <dbReference type="EMBL" id="SBS72137.1"/>
    </source>
</evidence>
<organism evidence="1">
    <name type="scientific">uncultured Microbacterium sp</name>
    <dbReference type="NCBI Taxonomy" id="191216"/>
    <lineage>
        <taxon>Bacteria</taxon>
        <taxon>Bacillati</taxon>
        <taxon>Actinomycetota</taxon>
        <taxon>Actinomycetes</taxon>
        <taxon>Micrococcales</taxon>
        <taxon>Microbacteriaceae</taxon>
        <taxon>Microbacterium</taxon>
        <taxon>environmental samples</taxon>
    </lineage>
</organism>
<dbReference type="EMBL" id="FLQR01000006">
    <property type="protein sequence ID" value="SBS72137.1"/>
    <property type="molecule type" value="Genomic_DNA"/>
</dbReference>
<gene>
    <name evidence="1" type="ORF">MIPYR_20438</name>
</gene>
<name>A0A1Y5P0D9_9MICO</name>
<accession>A0A1Y5P0D9</accession>